<feature type="non-terminal residue" evidence="3">
    <location>
        <position position="293"/>
    </location>
</feature>
<evidence type="ECO:0000313" key="3">
    <source>
        <dbReference type="EMBL" id="MBN8798858.1"/>
    </source>
</evidence>
<evidence type="ECO:0000259" key="2">
    <source>
        <dbReference type="Pfam" id="PF12704"/>
    </source>
</evidence>
<feature type="domain" description="MacB-like periplasmic core" evidence="2">
    <location>
        <begin position="34"/>
        <end position="227"/>
    </location>
</feature>
<dbReference type="AlphaFoldDB" id="A0A9D8KVY6"/>
<reference evidence="3" key="1">
    <citation type="submission" date="2021-02" db="EMBL/GenBank/DDBJ databases">
        <title>Thiocyanate and organic carbon inputs drive convergent selection for specific autotrophic Afipia and Thiobacillus strains within complex microbiomes.</title>
        <authorList>
            <person name="Huddy R.J."/>
            <person name="Sachdeva R."/>
            <person name="Kadzinga F."/>
            <person name="Kantor R.S."/>
            <person name="Harrison S.T.L."/>
            <person name="Banfield J.F."/>
        </authorList>
    </citation>
    <scope>NUCLEOTIDE SEQUENCE</scope>
    <source>
        <strain evidence="3">SCN18_10_11_15_R1_P_69_7</strain>
    </source>
</reference>
<feature type="transmembrane region" description="Helical" evidence="1">
    <location>
        <begin position="16"/>
        <end position="38"/>
    </location>
</feature>
<keyword evidence="1" id="KW-1133">Transmembrane helix</keyword>
<proteinExistence type="predicted"/>
<keyword evidence="1" id="KW-0812">Transmembrane</keyword>
<organism evidence="3 4">
    <name type="scientific">Stenotrophomonas nitritireducens</name>
    <dbReference type="NCBI Taxonomy" id="83617"/>
    <lineage>
        <taxon>Bacteria</taxon>
        <taxon>Pseudomonadati</taxon>
        <taxon>Pseudomonadota</taxon>
        <taxon>Gammaproteobacteria</taxon>
        <taxon>Lysobacterales</taxon>
        <taxon>Lysobacteraceae</taxon>
        <taxon>Stenotrophomonas</taxon>
    </lineage>
</organism>
<accession>A0A9D8KVY6</accession>
<dbReference type="InterPro" id="IPR025857">
    <property type="entry name" value="MacB_PCD"/>
</dbReference>
<evidence type="ECO:0000313" key="4">
    <source>
        <dbReference type="Proteomes" id="UP000664815"/>
    </source>
</evidence>
<sequence>MEIRPILSVLMRHKTAAALIVLEIALSCAIICNAIFVIGHRTGEMRRDSGIAEDELVYISVSSLQPDRNRDAMRREDTATLAAVPGVRSVTSVNQLPYGDNVWASGINLRPGQAESIVTASNYMDDGRLLPTLGLRIAEGRGFNPDEYQNQDALEAAGPTPQVPSVLLSRSLAARLFPGRSALGQDIYVWGDKPSRVVGVVDRLIAPGRGRTFEDSFHTMIFPLWTSNGDYVLRTDPERRGEVLKAAVAALNRTDPNRIIDTQSTVSEMRRDFYSRDRAVIWLLVSVCVALLA</sequence>
<dbReference type="Proteomes" id="UP000664815">
    <property type="component" value="Unassembled WGS sequence"/>
</dbReference>
<dbReference type="EMBL" id="JAFKMG010000533">
    <property type="protein sequence ID" value="MBN8798858.1"/>
    <property type="molecule type" value="Genomic_DNA"/>
</dbReference>
<gene>
    <name evidence="3" type="ORF">J0H45_05795</name>
</gene>
<protein>
    <submittedName>
        <fullName evidence="3">ABC transporter permease</fullName>
    </submittedName>
</protein>
<comment type="caution">
    <text evidence="3">The sequence shown here is derived from an EMBL/GenBank/DDBJ whole genome shotgun (WGS) entry which is preliminary data.</text>
</comment>
<dbReference type="Pfam" id="PF12704">
    <property type="entry name" value="MacB_PCD"/>
    <property type="match status" value="1"/>
</dbReference>
<evidence type="ECO:0000256" key="1">
    <source>
        <dbReference type="SAM" id="Phobius"/>
    </source>
</evidence>
<keyword evidence="1" id="KW-0472">Membrane</keyword>
<name>A0A9D8KVY6_9GAMM</name>